<dbReference type="CDD" id="cd16495">
    <property type="entry name" value="RING_CH-C4HC3_MARCH"/>
    <property type="match status" value="1"/>
</dbReference>
<keyword evidence="5" id="KW-1133">Transmembrane helix</keyword>
<dbReference type="GO" id="GO:0008270">
    <property type="term" value="F:zinc ion binding"/>
    <property type="evidence" value="ECO:0007669"/>
    <property type="project" value="UniProtKB-KW"/>
</dbReference>
<dbReference type="EMBL" id="JAPUFD010000016">
    <property type="protein sequence ID" value="MDI1491963.1"/>
    <property type="molecule type" value="Genomic_DNA"/>
</dbReference>
<feature type="transmembrane region" description="Helical" evidence="5">
    <location>
        <begin position="174"/>
        <end position="200"/>
    </location>
</feature>
<dbReference type="InterPro" id="IPR013083">
    <property type="entry name" value="Znf_RING/FYVE/PHD"/>
</dbReference>
<dbReference type="Gene3D" id="3.30.40.10">
    <property type="entry name" value="Zinc/RING finger domain, C3HC4 (zinc finger)"/>
    <property type="match status" value="1"/>
</dbReference>
<feature type="transmembrane region" description="Helical" evidence="5">
    <location>
        <begin position="236"/>
        <end position="259"/>
    </location>
</feature>
<evidence type="ECO:0000256" key="3">
    <source>
        <dbReference type="ARBA" id="ARBA00022833"/>
    </source>
</evidence>
<feature type="domain" description="RING-CH-type" evidence="6">
    <location>
        <begin position="65"/>
        <end position="159"/>
    </location>
</feature>
<evidence type="ECO:0000259" key="6">
    <source>
        <dbReference type="PROSITE" id="PS51292"/>
    </source>
</evidence>
<feature type="transmembrane region" description="Helical" evidence="5">
    <location>
        <begin position="280"/>
        <end position="300"/>
    </location>
</feature>
<dbReference type="AlphaFoldDB" id="A0AA43QW27"/>
<dbReference type="SMART" id="SM00744">
    <property type="entry name" value="RINGv"/>
    <property type="match status" value="1"/>
</dbReference>
<evidence type="ECO:0000256" key="2">
    <source>
        <dbReference type="ARBA" id="ARBA00022771"/>
    </source>
</evidence>
<keyword evidence="1" id="KW-0479">Metal-binding</keyword>
<evidence type="ECO:0000313" key="8">
    <source>
        <dbReference type="Proteomes" id="UP001161017"/>
    </source>
</evidence>
<feature type="compositionally biased region" description="Polar residues" evidence="4">
    <location>
        <begin position="39"/>
        <end position="56"/>
    </location>
</feature>
<sequence length="329" mass="36286">MSSTAFKPFPDDPGASPFQRHGFGASSSSMPGAFAEEPATNSPHPPNSEQASNTGSAPKPPPKSRKHWPPRTCRICLETVQPTFSMSTENIPNVLQPTPNVTYVSSDPEAGRLLRPCKCKGSSKYVHEGCLQAWRHADPGYAKRNYWQCPTCGFKYRLERMTWGRWISSTTTQIVLTVAIFVLALFGMGFVADPIINFYAEPYSVFTSPTSLGEKIEPIFTDGEVPTWTEHFVKGLASLGLLGFVKVLVTLSPWNWLNLRSSGIMGGGSRRSGNTGRDRLGNISWIVVLVGVCTFLWAVYKGVRAWSRRTLEKASERVMDVAGDDDDED</sequence>
<dbReference type="Pfam" id="PF12906">
    <property type="entry name" value="RINGv"/>
    <property type="match status" value="1"/>
</dbReference>
<evidence type="ECO:0000313" key="7">
    <source>
        <dbReference type="EMBL" id="MDI1491963.1"/>
    </source>
</evidence>
<dbReference type="Proteomes" id="UP001161017">
    <property type="component" value="Unassembled WGS sequence"/>
</dbReference>
<keyword evidence="5" id="KW-0812">Transmembrane</keyword>
<dbReference type="SUPFAM" id="SSF57850">
    <property type="entry name" value="RING/U-box"/>
    <property type="match status" value="1"/>
</dbReference>
<dbReference type="PANTHER" id="PTHR46347:SF1">
    <property type="entry name" value="RING_FYVE_PHD ZINC FINGER SUPERFAMILY PROTEIN"/>
    <property type="match status" value="1"/>
</dbReference>
<evidence type="ECO:0000256" key="5">
    <source>
        <dbReference type="SAM" id="Phobius"/>
    </source>
</evidence>
<feature type="region of interest" description="Disordered" evidence="4">
    <location>
        <begin position="1"/>
        <end position="69"/>
    </location>
</feature>
<accession>A0AA43QW27</accession>
<evidence type="ECO:0000256" key="4">
    <source>
        <dbReference type="SAM" id="MobiDB-lite"/>
    </source>
</evidence>
<keyword evidence="2" id="KW-0863">Zinc-finger</keyword>
<comment type="caution">
    <text evidence="7">The sequence shown here is derived from an EMBL/GenBank/DDBJ whole genome shotgun (WGS) entry which is preliminary data.</text>
</comment>
<evidence type="ECO:0000256" key="1">
    <source>
        <dbReference type="ARBA" id="ARBA00022723"/>
    </source>
</evidence>
<reference evidence="7" key="1">
    <citation type="journal article" date="2023" name="Genome Biol. Evol.">
        <title>First Whole Genome Sequence and Flow Cytometry Genome Size Data for the Lichen-Forming Fungus Ramalina farinacea (Ascomycota).</title>
        <authorList>
            <person name="Llewellyn T."/>
            <person name="Mian S."/>
            <person name="Hill R."/>
            <person name="Leitch I.J."/>
            <person name="Gaya E."/>
        </authorList>
    </citation>
    <scope>NUCLEOTIDE SEQUENCE</scope>
    <source>
        <strain evidence="7">LIQ254RAFAR</strain>
    </source>
</reference>
<name>A0AA43QW27_9LECA</name>
<dbReference type="InterPro" id="IPR011016">
    <property type="entry name" value="Znf_RING-CH"/>
</dbReference>
<keyword evidence="3" id="KW-0862">Zinc</keyword>
<dbReference type="PANTHER" id="PTHR46347">
    <property type="entry name" value="RING/FYVE/PHD ZINC FINGER SUPERFAMILY PROTEIN"/>
    <property type="match status" value="1"/>
</dbReference>
<keyword evidence="5" id="KW-0472">Membrane</keyword>
<protein>
    <recommendedName>
        <fullName evidence="6">RING-CH-type domain-containing protein</fullName>
    </recommendedName>
</protein>
<organism evidence="7 8">
    <name type="scientific">Ramalina farinacea</name>
    <dbReference type="NCBI Taxonomy" id="258253"/>
    <lineage>
        <taxon>Eukaryota</taxon>
        <taxon>Fungi</taxon>
        <taxon>Dikarya</taxon>
        <taxon>Ascomycota</taxon>
        <taxon>Pezizomycotina</taxon>
        <taxon>Lecanoromycetes</taxon>
        <taxon>OSLEUM clade</taxon>
        <taxon>Lecanoromycetidae</taxon>
        <taxon>Lecanorales</taxon>
        <taxon>Lecanorineae</taxon>
        <taxon>Ramalinaceae</taxon>
        <taxon>Ramalina</taxon>
    </lineage>
</organism>
<keyword evidence="8" id="KW-1185">Reference proteome</keyword>
<proteinExistence type="predicted"/>
<dbReference type="PROSITE" id="PS51292">
    <property type="entry name" value="ZF_RING_CH"/>
    <property type="match status" value="1"/>
</dbReference>
<gene>
    <name evidence="7" type="ORF">OHK93_003174</name>
</gene>